<name>A0ABT6NIS3_9BACT</name>
<evidence type="ECO:0000313" key="3">
    <source>
        <dbReference type="EMBL" id="MDI1428202.1"/>
    </source>
</evidence>
<feature type="compositionally biased region" description="Low complexity" evidence="1">
    <location>
        <begin position="44"/>
        <end position="54"/>
    </location>
</feature>
<sequence length="382" mass="38977">MRVTNVAYFITLAAAALLGACYTDGVTWEVPWCTDNEGRHIPCADADAGPGDAGTSQEGDGATQPDDGEEEEAGADDAGPPCEGECVPLRPTDYSFTDPHHVWFGPAQNPAACASGMLPQFVRYAGLVVPPLACPDCTCGASTGACAPPSTFVAQAAICDLAAGSVETSFAPPDAWDGACTAENAVPADLDCEGAPCIQSIAIGPVQKLGESCAPTPPSTLPIPATSWEEVAIACEGLTGMAWAGCEMDEMCVPKAAPGFHYCVAAEGDVVCPTTGYSERHLFYRNKVDTRTCAACSCGPVEGSSCTATATVFKDDACGVFLLGTSISSEEGACVDMSPEDRALGSKRVTDFMYDPGACAASGGGPEGTATPTGPVTFCCEP</sequence>
<evidence type="ECO:0000256" key="2">
    <source>
        <dbReference type="SAM" id="SignalP"/>
    </source>
</evidence>
<dbReference type="EMBL" id="JARZHI010000001">
    <property type="protein sequence ID" value="MDI1428202.1"/>
    <property type="molecule type" value="Genomic_DNA"/>
</dbReference>
<protein>
    <recommendedName>
        <fullName evidence="5">Lipoprotein</fullName>
    </recommendedName>
</protein>
<feature type="compositionally biased region" description="Acidic residues" evidence="1">
    <location>
        <begin position="66"/>
        <end position="75"/>
    </location>
</feature>
<comment type="caution">
    <text evidence="3">The sequence shown here is derived from an EMBL/GenBank/DDBJ whole genome shotgun (WGS) entry which is preliminary data.</text>
</comment>
<dbReference type="RefSeq" id="WP_284719909.1">
    <property type="nucleotide sequence ID" value="NZ_JARZHI010000001.1"/>
</dbReference>
<keyword evidence="4" id="KW-1185">Reference proteome</keyword>
<evidence type="ECO:0000313" key="4">
    <source>
        <dbReference type="Proteomes" id="UP001160301"/>
    </source>
</evidence>
<feature type="chain" id="PRO_5045133043" description="Lipoprotein" evidence="2">
    <location>
        <begin position="20"/>
        <end position="382"/>
    </location>
</feature>
<evidence type="ECO:0000256" key="1">
    <source>
        <dbReference type="SAM" id="MobiDB-lite"/>
    </source>
</evidence>
<reference evidence="3 4" key="1">
    <citation type="submission" date="2023-04" db="EMBL/GenBank/DDBJ databases">
        <title>The genome sequence of Polyangium sorediatum DSM14670.</title>
        <authorList>
            <person name="Zhang X."/>
        </authorList>
    </citation>
    <scope>NUCLEOTIDE SEQUENCE [LARGE SCALE GENOMIC DNA]</scope>
    <source>
        <strain evidence="3 4">DSM 14670</strain>
    </source>
</reference>
<proteinExistence type="predicted"/>
<feature type="signal peptide" evidence="2">
    <location>
        <begin position="1"/>
        <end position="19"/>
    </location>
</feature>
<keyword evidence="2" id="KW-0732">Signal</keyword>
<dbReference type="Proteomes" id="UP001160301">
    <property type="component" value="Unassembled WGS sequence"/>
</dbReference>
<gene>
    <name evidence="3" type="ORF">QHF89_01820</name>
</gene>
<accession>A0ABT6NIS3</accession>
<evidence type="ECO:0008006" key="5">
    <source>
        <dbReference type="Google" id="ProtNLM"/>
    </source>
</evidence>
<organism evidence="3 4">
    <name type="scientific">Polyangium sorediatum</name>
    <dbReference type="NCBI Taxonomy" id="889274"/>
    <lineage>
        <taxon>Bacteria</taxon>
        <taxon>Pseudomonadati</taxon>
        <taxon>Myxococcota</taxon>
        <taxon>Polyangia</taxon>
        <taxon>Polyangiales</taxon>
        <taxon>Polyangiaceae</taxon>
        <taxon>Polyangium</taxon>
    </lineage>
</organism>
<dbReference type="PROSITE" id="PS51257">
    <property type="entry name" value="PROKAR_LIPOPROTEIN"/>
    <property type="match status" value="1"/>
</dbReference>
<feature type="region of interest" description="Disordered" evidence="1">
    <location>
        <begin position="44"/>
        <end position="82"/>
    </location>
</feature>